<evidence type="ECO:0000313" key="1">
    <source>
        <dbReference type="EMBL" id="SCX20513.1"/>
    </source>
</evidence>
<protein>
    <recommendedName>
        <fullName evidence="3">Diacylglycerol O-acyltransferase</fullName>
    </recommendedName>
</protein>
<proteinExistence type="predicted"/>
<dbReference type="SUPFAM" id="SSF52777">
    <property type="entry name" value="CoA-dependent acyltransferases"/>
    <property type="match status" value="1"/>
</dbReference>
<sequence>MTRATTTPGATSNPDAARQDDVLSFTDQVMFLALRATGAESVVQANWIYEHPIDYDGLRKFFDGMGYGLMGRCIEPSPLPFGRHRWVTVHGPQQELEIAEPRPRSELSDWVDERTAMPLDPEHGPSWHIGVLPMTDGSTAVSLTASHCTGDGSAGVLALLEAAHQARLHHGWNPPKSRTRRQAVVEDLRVTVRGLPELGRTLVAAAKLAYARRHEISRSGAVRVAKPTGPDHLVKVPALSVFIPTAEWDARAESLGGNSYSLVAGFAAKLSERLGRHRVEDGLVTLNVPQADRQFGDTRANAVKLADIVVDPTKVTTDLSHARAALKAGITAAREVPDDTLQLLPLVPWVPKRAVHAVADVVFGFSADMPVSCSNMGELPPDVALADGTPAEYMFFRGVDRTITRHSLEKRGGLLTVVALRLNGTIALSVVAYKPGAENSKPWLRDVIISTLAEFGLSGPVE</sequence>
<dbReference type="EMBL" id="FMUB01000005">
    <property type="protein sequence ID" value="SCX20513.1"/>
    <property type="molecule type" value="Genomic_DNA"/>
</dbReference>
<accession>A0A1G4WCS8</accession>
<organism evidence="1 2">
    <name type="scientific">Mycolicibacterium fluoranthenivorans</name>
    <dbReference type="NCBI Taxonomy" id="258505"/>
    <lineage>
        <taxon>Bacteria</taxon>
        <taxon>Bacillati</taxon>
        <taxon>Actinomycetota</taxon>
        <taxon>Actinomycetes</taxon>
        <taxon>Mycobacteriales</taxon>
        <taxon>Mycobacteriaceae</taxon>
        <taxon>Mycolicibacterium</taxon>
    </lineage>
</organism>
<dbReference type="InterPro" id="IPR023213">
    <property type="entry name" value="CAT-like_dom_sf"/>
</dbReference>
<reference evidence="2" key="1">
    <citation type="submission" date="2016-10" db="EMBL/GenBank/DDBJ databases">
        <authorList>
            <person name="Varghese N."/>
            <person name="Submissions S."/>
        </authorList>
    </citation>
    <scope>NUCLEOTIDE SEQUENCE [LARGE SCALE GENOMIC DNA]</scope>
    <source>
        <strain evidence="2">UNC267MFSha1.1M11</strain>
    </source>
</reference>
<dbReference type="Proteomes" id="UP000199707">
    <property type="component" value="Unassembled WGS sequence"/>
</dbReference>
<dbReference type="RefSeq" id="WP_090357959.1">
    <property type="nucleotide sequence ID" value="NZ_FMUB01000005.1"/>
</dbReference>
<evidence type="ECO:0008006" key="3">
    <source>
        <dbReference type="Google" id="ProtNLM"/>
    </source>
</evidence>
<dbReference type="AlphaFoldDB" id="A0A1G4WCS8"/>
<dbReference type="STRING" id="1502745.SAMN02799620_02919"/>
<gene>
    <name evidence="1" type="ORF">SAMN02799620_02919</name>
</gene>
<evidence type="ECO:0000313" key="2">
    <source>
        <dbReference type="Proteomes" id="UP000199707"/>
    </source>
</evidence>
<name>A0A1G4WCS8_9MYCO</name>
<dbReference type="Gene3D" id="3.30.559.10">
    <property type="entry name" value="Chloramphenicol acetyltransferase-like domain"/>
    <property type="match status" value="1"/>
</dbReference>